<evidence type="ECO:0000256" key="7">
    <source>
        <dbReference type="SAM" id="Phobius"/>
    </source>
</evidence>
<evidence type="ECO:0000256" key="1">
    <source>
        <dbReference type="ARBA" id="ARBA00004651"/>
    </source>
</evidence>
<dbReference type="EMBL" id="AGDV01000004">
    <property type="protein sequence ID" value="EMB35374.1"/>
    <property type="molecule type" value="Genomic_DNA"/>
</dbReference>
<gene>
    <name evidence="8" type="ORF">HMPREF9726_00515</name>
</gene>
<proteinExistence type="inferred from homology"/>
<dbReference type="GO" id="GO:0015109">
    <property type="term" value="F:chromate transmembrane transporter activity"/>
    <property type="evidence" value="ECO:0007669"/>
    <property type="project" value="InterPro"/>
</dbReference>
<protein>
    <recommendedName>
        <fullName evidence="9">Chromate ion transporter (CHR) family chromate transporter</fullName>
    </recommendedName>
</protein>
<feature type="transmembrane region" description="Helical" evidence="7">
    <location>
        <begin position="6"/>
        <end position="25"/>
    </location>
</feature>
<keyword evidence="4 7" id="KW-0812">Transmembrane</keyword>
<dbReference type="Pfam" id="PF02417">
    <property type="entry name" value="Chromate_transp"/>
    <property type="match status" value="1"/>
</dbReference>
<feature type="transmembrane region" description="Helical" evidence="7">
    <location>
        <begin position="115"/>
        <end position="136"/>
    </location>
</feature>
<reference evidence="8" key="1">
    <citation type="submission" date="2012-01" db="EMBL/GenBank/DDBJ databases">
        <title>The Genome Sequence of Treponema denticola H-22.</title>
        <authorList>
            <consortium name="The Broad Institute Genome Sequencing Platform"/>
            <person name="Earl A."/>
            <person name="Ward D."/>
            <person name="Feldgarden M."/>
            <person name="Gevers D."/>
            <person name="Blanton J.M."/>
            <person name="Fenno C.J."/>
            <person name="Baranova O.V."/>
            <person name="Mathney J."/>
            <person name="Dewhirst F.E."/>
            <person name="Izard J."/>
            <person name="Young S.K."/>
            <person name="Zeng Q."/>
            <person name="Gargeya S."/>
            <person name="Fitzgerald M."/>
            <person name="Haas B."/>
            <person name="Abouelleil A."/>
            <person name="Alvarado L."/>
            <person name="Arachchi H.M."/>
            <person name="Berlin A."/>
            <person name="Chapman S.B."/>
            <person name="Gearin G."/>
            <person name="Goldberg J."/>
            <person name="Griggs A."/>
            <person name="Gujja S."/>
            <person name="Hansen M."/>
            <person name="Heiman D."/>
            <person name="Howarth C."/>
            <person name="Larimer J."/>
            <person name="Lui A."/>
            <person name="MacDonald P.J.P."/>
            <person name="McCowen C."/>
            <person name="Montmayeur A."/>
            <person name="Murphy C."/>
            <person name="Neiman D."/>
            <person name="Pearson M."/>
            <person name="Priest M."/>
            <person name="Roberts A."/>
            <person name="Saif S."/>
            <person name="Shea T."/>
            <person name="Sisk P."/>
            <person name="Stolte C."/>
            <person name="Sykes S."/>
            <person name="Wortman J."/>
            <person name="Nusbaum C."/>
            <person name="Birren B."/>
        </authorList>
    </citation>
    <scope>NUCLEOTIDE SEQUENCE [LARGE SCALE GENOMIC DNA]</scope>
    <source>
        <strain evidence="8">H-22</strain>
    </source>
</reference>
<dbReference type="RefSeq" id="WP_002669456.1">
    <property type="nucleotide sequence ID" value="NZ_CM001795.1"/>
</dbReference>
<evidence type="ECO:0000256" key="3">
    <source>
        <dbReference type="ARBA" id="ARBA00022475"/>
    </source>
</evidence>
<dbReference type="PANTHER" id="PTHR43663:SF1">
    <property type="entry name" value="CHROMATE TRANSPORTER"/>
    <property type="match status" value="1"/>
</dbReference>
<comment type="caution">
    <text evidence="8">The sequence shown here is derived from an EMBL/GenBank/DDBJ whole genome shotgun (WGS) entry which is preliminary data.</text>
</comment>
<feature type="transmembrane region" description="Helical" evidence="7">
    <location>
        <begin position="69"/>
        <end position="94"/>
    </location>
</feature>
<name>A0A0E2E6X6_TREDN</name>
<feature type="transmembrane region" description="Helical" evidence="7">
    <location>
        <begin position="156"/>
        <end position="186"/>
    </location>
</feature>
<keyword evidence="6 7" id="KW-0472">Membrane</keyword>
<evidence type="ECO:0000256" key="4">
    <source>
        <dbReference type="ARBA" id="ARBA00022692"/>
    </source>
</evidence>
<dbReference type="Proteomes" id="UP000011705">
    <property type="component" value="Chromosome"/>
</dbReference>
<keyword evidence="5 7" id="KW-1133">Transmembrane helix</keyword>
<evidence type="ECO:0000313" key="8">
    <source>
        <dbReference type="EMBL" id="EMB35374.1"/>
    </source>
</evidence>
<comment type="similarity">
    <text evidence="2">Belongs to the chromate ion transporter (CHR) (TC 2.A.51) family.</text>
</comment>
<dbReference type="HOGENOM" id="CLU_018106_1_2_12"/>
<evidence type="ECO:0000256" key="2">
    <source>
        <dbReference type="ARBA" id="ARBA00005262"/>
    </source>
</evidence>
<sequence length="187" mass="20483">MSLIGLFFLFMYIGFCTIGGGLVAITLMQQELIPRGLISSEDFFAMVAISESTPGPMGINMATYIGYELYGVLGSVVLTTGIVLPSLVVIVLIARFASSFQEKPLVKKSFYGLRAGAVGMITVACWQVINISILNLSVFKESGKITDIVHIKQFVFFWFLFFVSIFFKKLHPIVLVAAGAIFGVLFL</sequence>
<comment type="subcellular location">
    <subcellularLocation>
        <location evidence="1">Cell membrane</location>
        <topology evidence="1">Multi-pass membrane protein</topology>
    </subcellularLocation>
</comment>
<dbReference type="PANTHER" id="PTHR43663">
    <property type="entry name" value="CHROMATE TRANSPORT PROTEIN-RELATED"/>
    <property type="match status" value="1"/>
</dbReference>
<accession>A0A0E2E6X6</accession>
<dbReference type="AlphaFoldDB" id="A0A0E2E6X6"/>
<dbReference type="InterPro" id="IPR052518">
    <property type="entry name" value="CHR_Transporter"/>
</dbReference>
<dbReference type="InterPro" id="IPR003370">
    <property type="entry name" value="Chromate_transpt"/>
</dbReference>
<dbReference type="GO" id="GO:0005886">
    <property type="term" value="C:plasma membrane"/>
    <property type="evidence" value="ECO:0007669"/>
    <property type="project" value="UniProtKB-SubCell"/>
</dbReference>
<evidence type="ECO:0008006" key="9">
    <source>
        <dbReference type="Google" id="ProtNLM"/>
    </source>
</evidence>
<keyword evidence="3" id="KW-1003">Cell membrane</keyword>
<evidence type="ECO:0000256" key="6">
    <source>
        <dbReference type="ARBA" id="ARBA00023136"/>
    </source>
</evidence>
<dbReference type="PATRIC" id="fig|999432.5.peg.532"/>
<organism evidence="8">
    <name type="scientific">Treponema denticola H-22</name>
    <dbReference type="NCBI Taxonomy" id="999432"/>
    <lineage>
        <taxon>Bacteria</taxon>
        <taxon>Pseudomonadati</taxon>
        <taxon>Spirochaetota</taxon>
        <taxon>Spirochaetia</taxon>
        <taxon>Spirochaetales</taxon>
        <taxon>Treponemataceae</taxon>
        <taxon>Treponema</taxon>
    </lineage>
</organism>
<evidence type="ECO:0000256" key="5">
    <source>
        <dbReference type="ARBA" id="ARBA00022989"/>
    </source>
</evidence>